<reference evidence="2 3" key="1">
    <citation type="submission" date="2021-10" db="EMBL/GenBank/DDBJ databases">
        <title>Lutispora strain m25 sp. nov., a thermophilic, non-spore-forming bacterium isolated from a lab-scale methanogenic bioreactor digesting anaerobic sludge.</title>
        <authorList>
            <person name="El Houari A."/>
            <person name="Mcdonald J."/>
        </authorList>
    </citation>
    <scope>NUCLEOTIDE SEQUENCE [LARGE SCALE GENOMIC DNA]</scope>
    <source>
        <strain evidence="3">m25</strain>
    </source>
</reference>
<keyword evidence="1" id="KW-0472">Membrane</keyword>
<name>A0ABT1NEI2_9FIRM</name>
<evidence type="ECO:0000313" key="2">
    <source>
        <dbReference type="EMBL" id="MCQ1529680.1"/>
    </source>
</evidence>
<evidence type="ECO:0000313" key="3">
    <source>
        <dbReference type="Proteomes" id="UP001651880"/>
    </source>
</evidence>
<evidence type="ECO:0000256" key="1">
    <source>
        <dbReference type="SAM" id="Phobius"/>
    </source>
</evidence>
<keyword evidence="1" id="KW-0812">Transmembrane</keyword>
<dbReference type="EMBL" id="JAJEKE010000006">
    <property type="protein sequence ID" value="MCQ1529680.1"/>
    <property type="molecule type" value="Genomic_DNA"/>
</dbReference>
<keyword evidence="3" id="KW-1185">Reference proteome</keyword>
<gene>
    <name evidence="2" type="ORF">LJD61_08945</name>
</gene>
<feature type="transmembrane region" description="Helical" evidence="1">
    <location>
        <begin position="29"/>
        <end position="50"/>
    </location>
</feature>
<accession>A0ABT1NEI2</accession>
<dbReference type="RefSeq" id="WP_255227192.1">
    <property type="nucleotide sequence ID" value="NZ_JAJEKE010000006.1"/>
</dbReference>
<comment type="caution">
    <text evidence="2">The sequence shown here is derived from an EMBL/GenBank/DDBJ whole genome shotgun (WGS) entry which is preliminary data.</text>
</comment>
<sequence length="101" mass="11322">MIYTIAFLTIAAGLTLIARQLAYSFKNEALLSCVLLLAPNMQVLYQCFLIKIELASLAASACRFFTSSNHFILSLDIIFFFSSLMLILYNILKLDDSLSVK</sequence>
<dbReference type="Proteomes" id="UP001651880">
    <property type="component" value="Unassembled WGS sequence"/>
</dbReference>
<feature type="transmembrane region" description="Helical" evidence="1">
    <location>
        <begin position="71"/>
        <end position="92"/>
    </location>
</feature>
<keyword evidence="1" id="KW-1133">Transmembrane helix</keyword>
<protein>
    <submittedName>
        <fullName evidence="2">Uncharacterized protein</fullName>
    </submittedName>
</protein>
<proteinExistence type="predicted"/>
<organism evidence="2 3">
    <name type="scientific">Lutispora saccharofermentans</name>
    <dbReference type="NCBI Taxonomy" id="3024236"/>
    <lineage>
        <taxon>Bacteria</taxon>
        <taxon>Bacillati</taxon>
        <taxon>Bacillota</taxon>
        <taxon>Clostridia</taxon>
        <taxon>Lutisporales</taxon>
        <taxon>Lutisporaceae</taxon>
        <taxon>Lutispora</taxon>
    </lineage>
</organism>